<dbReference type="Pfam" id="PF01381">
    <property type="entry name" value="HTH_3"/>
    <property type="match status" value="1"/>
</dbReference>
<evidence type="ECO:0000313" key="4">
    <source>
        <dbReference type="Proteomes" id="UP000286701"/>
    </source>
</evidence>
<dbReference type="GO" id="GO:0005829">
    <property type="term" value="C:cytosol"/>
    <property type="evidence" value="ECO:0007669"/>
    <property type="project" value="TreeGrafter"/>
</dbReference>
<dbReference type="OrthoDB" id="4762426at2"/>
<dbReference type="Gene3D" id="1.10.260.40">
    <property type="entry name" value="lambda repressor-like DNA-binding domains"/>
    <property type="match status" value="1"/>
</dbReference>
<feature type="domain" description="HTH cro/C1-type" evidence="2">
    <location>
        <begin position="13"/>
        <end position="67"/>
    </location>
</feature>
<comment type="caution">
    <text evidence="3">The sequence shown here is derived from an EMBL/GenBank/DDBJ whole genome shotgun (WGS) entry which is preliminary data.</text>
</comment>
<dbReference type="Proteomes" id="UP000286701">
    <property type="component" value="Unassembled WGS sequence"/>
</dbReference>
<sequence length="104" mass="12150">MSKRKLTTFGESIKQLRVDRKLPQRKIAAYLDIDASLLAKYERNVRQPSKELIEKIATLFGVDSKDLINEAFTDKIAYQILEEEFDSKLLRLAEEKVEYIKSKK</sequence>
<dbReference type="PROSITE" id="PS50943">
    <property type="entry name" value="HTH_CROC1"/>
    <property type="match status" value="1"/>
</dbReference>
<keyword evidence="1" id="KW-0238">DNA-binding</keyword>
<dbReference type="InterPro" id="IPR010982">
    <property type="entry name" value="Lambda_DNA-bd_dom_sf"/>
</dbReference>
<gene>
    <name evidence="3" type="ORF">EPL05_16795</name>
</gene>
<evidence type="ECO:0000313" key="3">
    <source>
        <dbReference type="EMBL" id="RWY49079.1"/>
    </source>
</evidence>
<organism evidence="3 4">
    <name type="scientific">Mucilaginibacter gilvus</name>
    <dbReference type="NCBI Taxonomy" id="2305909"/>
    <lineage>
        <taxon>Bacteria</taxon>
        <taxon>Pseudomonadati</taxon>
        <taxon>Bacteroidota</taxon>
        <taxon>Sphingobacteriia</taxon>
        <taxon>Sphingobacteriales</taxon>
        <taxon>Sphingobacteriaceae</taxon>
        <taxon>Mucilaginibacter</taxon>
    </lineage>
</organism>
<protein>
    <submittedName>
        <fullName evidence="3">XRE family transcriptional regulator</fullName>
    </submittedName>
</protein>
<reference evidence="3 4" key="1">
    <citation type="submission" date="2019-01" db="EMBL/GenBank/DDBJ databases">
        <title>Mucilaginibacter antarcticum sp. nov., isolated from antarctic soil.</title>
        <authorList>
            <person name="Yan Y.-Q."/>
            <person name="Du Z.-J."/>
        </authorList>
    </citation>
    <scope>NUCLEOTIDE SEQUENCE [LARGE SCALE GENOMIC DNA]</scope>
    <source>
        <strain evidence="3 4">F01003</strain>
    </source>
</reference>
<dbReference type="PANTHER" id="PTHR46797:SF1">
    <property type="entry name" value="METHYLPHOSPHONATE SYNTHASE"/>
    <property type="match status" value="1"/>
</dbReference>
<dbReference type="InterPro" id="IPR001387">
    <property type="entry name" value="Cro/C1-type_HTH"/>
</dbReference>
<accession>A0A444MJM9</accession>
<dbReference type="GO" id="GO:0003700">
    <property type="term" value="F:DNA-binding transcription factor activity"/>
    <property type="evidence" value="ECO:0007669"/>
    <property type="project" value="TreeGrafter"/>
</dbReference>
<dbReference type="SUPFAM" id="SSF47413">
    <property type="entry name" value="lambda repressor-like DNA-binding domains"/>
    <property type="match status" value="1"/>
</dbReference>
<evidence type="ECO:0000256" key="1">
    <source>
        <dbReference type="ARBA" id="ARBA00023125"/>
    </source>
</evidence>
<dbReference type="CDD" id="cd00093">
    <property type="entry name" value="HTH_XRE"/>
    <property type="match status" value="1"/>
</dbReference>
<keyword evidence="4" id="KW-1185">Reference proteome</keyword>
<dbReference type="PANTHER" id="PTHR46797">
    <property type="entry name" value="HTH-TYPE TRANSCRIPTIONAL REGULATOR"/>
    <property type="match status" value="1"/>
</dbReference>
<dbReference type="EMBL" id="SBIW01000008">
    <property type="protein sequence ID" value="RWY49079.1"/>
    <property type="molecule type" value="Genomic_DNA"/>
</dbReference>
<name>A0A444MJM9_9SPHI</name>
<dbReference type="InterPro" id="IPR050807">
    <property type="entry name" value="TransReg_Diox_bact_type"/>
</dbReference>
<evidence type="ECO:0000259" key="2">
    <source>
        <dbReference type="PROSITE" id="PS50943"/>
    </source>
</evidence>
<dbReference type="RefSeq" id="WP_128535151.1">
    <property type="nucleotide sequence ID" value="NZ_SBIW01000008.1"/>
</dbReference>
<dbReference type="SMART" id="SM00530">
    <property type="entry name" value="HTH_XRE"/>
    <property type="match status" value="1"/>
</dbReference>
<dbReference type="AlphaFoldDB" id="A0A444MJM9"/>
<dbReference type="GO" id="GO:0003677">
    <property type="term" value="F:DNA binding"/>
    <property type="evidence" value="ECO:0007669"/>
    <property type="project" value="UniProtKB-KW"/>
</dbReference>
<proteinExistence type="predicted"/>